<proteinExistence type="inferred from homology"/>
<dbReference type="Pfam" id="PF00572">
    <property type="entry name" value="Ribosomal_L13"/>
    <property type="match status" value="1"/>
</dbReference>
<dbReference type="InterPro" id="IPR036899">
    <property type="entry name" value="Ribosomal_uL13_sf"/>
</dbReference>
<name>A0A1M4WKT9_9BACT</name>
<dbReference type="PIRSF" id="PIRSF002181">
    <property type="entry name" value="Ribosomal_L13"/>
    <property type="match status" value="1"/>
</dbReference>
<dbReference type="InterPro" id="IPR005822">
    <property type="entry name" value="Ribosomal_uL13"/>
</dbReference>
<dbReference type="Gene3D" id="3.90.1180.10">
    <property type="entry name" value="Ribosomal protein L13"/>
    <property type="match status" value="1"/>
</dbReference>
<dbReference type="OrthoDB" id="9801330at2"/>
<dbReference type="Proteomes" id="UP000184041">
    <property type="component" value="Unassembled WGS sequence"/>
</dbReference>
<dbReference type="NCBIfam" id="TIGR01066">
    <property type="entry name" value="rplM_bact"/>
    <property type="match status" value="1"/>
</dbReference>
<comment type="function">
    <text evidence="6">This protein is one of the early assembly proteins of the 50S ribosomal subunit, although it is not seen to bind rRNA by itself. It is important during the early stages of 50S assembly.</text>
</comment>
<comment type="subunit">
    <text evidence="2 6">Part of the 50S ribosomal subunit.</text>
</comment>
<evidence type="ECO:0000256" key="4">
    <source>
        <dbReference type="ARBA" id="ARBA00023274"/>
    </source>
</evidence>
<dbReference type="GO" id="GO:0006412">
    <property type="term" value="P:translation"/>
    <property type="evidence" value="ECO:0007669"/>
    <property type="project" value="UniProtKB-UniRule"/>
</dbReference>
<protein>
    <recommendedName>
        <fullName evidence="5 6">Large ribosomal subunit protein uL13</fullName>
    </recommendedName>
</protein>
<dbReference type="CDD" id="cd00392">
    <property type="entry name" value="Ribosomal_L13"/>
    <property type="match status" value="1"/>
</dbReference>
<keyword evidence="8" id="KW-1185">Reference proteome</keyword>
<dbReference type="GO" id="GO:0022625">
    <property type="term" value="C:cytosolic large ribosomal subunit"/>
    <property type="evidence" value="ECO:0007669"/>
    <property type="project" value="TreeGrafter"/>
</dbReference>
<evidence type="ECO:0000313" key="7">
    <source>
        <dbReference type="EMBL" id="SHE81848.1"/>
    </source>
</evidence>
<gene>
    <name evidence="6" type="primary">rplM</name>
    <name evidence="7" type="ORF">SAMN05443144_103245</name>
</gene>
<dbReference type="PANTHER" id="PTHR11545">
    <property type="entry name" value="RIBOSOMAL PROTEIN L13"/>
    <property type="match status" value="1"/>
</dbReference>
<keyword evidence="4 6" id="KW-0687">Ribonucleoprotein</keyword>
<dbReference type="GO" id="GO:0003735">
    <property type="term" value="F:structural constituent of ribosome"/>
    <property type="evidence" value="ECO:0007669"/>
    <property type="project" value="InterPro"/>
</dbReference>
<dbReference type="HAMAP" id="MF_01366">
    <property type="entry name" value="Ribosomal_uL13"/>
    <property type="match status" value="1"/>
</dbReference>
<comment type="similarity">
    <text evidence="1 6">Belongs to the universal ribosomal protein uL13 family.</text>
</comment>
<dbReference type="RefSeq" id="WP_073059858.1">
    <property type="nucleotide sequence ID" value="NZ_FQUS01000003.1"/>
</dbReference>
<evidence type="ECO:0000256" key="2">
    <source>
        <dbReference type="ARBA" id="ARBA00011838"/>
    </source>
</evidence>
<dbReference type="STRING" id="1194090.SAMN05443144_103245"/>
<evidence type="ECO:0000256" key="3">
    <source>
        <dbReference type="ARBA" id="ARBA00022980"/>
    </source>
</evidence>
<dbReference type="AlphaFoldDB" id="A0A1M4WKT9"/>
<reference evidence="7 8" key="1">
    <citation type="submission" date="2016-11" db="EMBL/GenBank/DDBJ databases">
        <authorList>
            <person name="Jaros S."/>
            <person name="Januszkiewicz K."/>
            <person name="Wedrychowicz H."/>
        </authorList>
    </citation>
    <scope>NUCLEOTIDE SEQUENCE [LARGE SCALE GENOMIC DNA]</scope>
    <source>
        <strain evidence="7 8">DSM 21986</strain>
    </source>
</reference>
<evidence type="ECO:0000256" key="5">
    <source>
        <dbReference type="ARBA" id="ARBA00035201"/>
    </source>
</evidence>
<dbReference type="GO" id="GO:0003729">
    <property type="term" value="F:mRNA binding"/>
    <property type="evidence" value="ECO:0007669"/>
    <property type="project" value="UniProtKB-ARBA"/>
</dbReference>
<dbReference type="SUPFAM" id="SSF52161">
    <property type="entry name" value="Ribosomal protein L13"/>
    <property type="match status" value="1"/>
</dbReference>
<organism evidence="7 8">
    <name type="scientific">Fodinibius roseus</name>
    <dbReference type="NCBI Taxonomy" id="1194090"/>
    <lineage>
        <taxon>Bacteria</taxon>
        <taxon>Pseudomonadati</taxon>
        <taxon>Balneolota</taxon>
        <taxon>Balneolia</taxon>
        <taxon>Balneolales</taxon>
        <taxon>Balneolaceae</taxon>
        <taxon>Fodinibius</taxon>
    </lineage>
</organism>
<dbReference type="PANTHER" id="PTHR11545:SF2">
    <property type="entry name" value="LARGE RIBOSOMAL SUBUNIT PROTEIN UL13M"/>
    <property type="match status" value="1"/>
</dbReference>
<evidence type="ECO:0000313" key="8">
    <source>
        <dbReference type="Proteomes" id="UP000184041"/>
    </source>
</evidence>
<dbReference type="InterPro" id="IPR005823">
    <property type="entry name" value="Ribosomal_uL13_bac-type"/>
</dbReference>
<dbReference type="FunFam" id="3.90.1180.10:FF:000001">
    <property type="entry name" value="50S ribosomal protein L13"/>
    <property type="match status" value="1"/>
</dbReference>
<sequence length="147" mass="16395">MDTNSYKTYSAKASDIEKKWVLVDAEGHALGRVASKVATYLRGKHKPEFTPHMDTGDNVVVINAGKVELSGNKLQQKEYFRYTGYPGGERVTSAEDMLDKDPTFLITNAVKGMLPKNKLANKLITNLRVYAGPVHEQEAQQPEKIEL</sequence>
<evidence type="ECO:0000256" key="6">
    <source>
        <dbReference type="HAMAP-Rule" id="MF_01366"/>
    </source>
</evidence>
<dbReference type="EMBL" id="FQUS01000003">
    <property type="protein sequence ID" value="SHE81848.1"/>
    <property type="molecule type" value="Genomic_DNA"/>
</dbReference>
<keyword evidence="3 6" id="KW-0689">Ribosomal protein</keyword>
<evidence type="ECO:0000256" key="1">
    <source>
        <dbReference type="ARBA" id="ARBA00006227"/>
    </source>
</evidence>
<accession>A0A1M4WKT9</accession>
<dbReference type="GO" id="GO:0017148">
    <property type="term" value="P:negative regulation of translation"/>
    <property type="evidence" value="ECO:0007669"/>
    <property type="project" value="TreeGrafter"/>
</dbReference>